<dbReference type="RefSeq" id="WP_210884412.1">
    <property type="nucleotide sequence ID" value="NZ_JAGPYQ010000001.1"/>
</dbReference>
<feature type="compositionally biased region" description="Basic and acidic residues" evidence="1">
    <location>
        <begin position="110"/>
        <end position="120"/>
    </location>
</feature>
<proteinExistence type="predicted"/>
<organism evidence="2 3">
    <name type="scientific">Streptomyces liliiviolaceus</name>
    <dbReference type="NCBI Taxonomy" id="2823109"/>
    <lineage>
        <taxon>Bacteria</taxon>
        <taxon>Bacillati</taxon>
        <taxon>Actinomycetota</taxon>
        <taxon>Actinomycetes</taxon>
        <taxon>Kitasatosporales</taxon>
        <taxon>Streptomycetaceae</taxon>
        <taxon>Streptomyces</taxon>
    </lineage>
</organism>
<sequence>MSEDALRTMLADRSGLPADTLWASVHFVPRTFGMSWPLTGARAEEVLSALLDELRRVLPPPLQDEPDGRGHRYVYLSEITDRYERCDTRRILDRIHAAGPTAARPAFGGEDYHPRSEDGWGARPSAAADLEGIPTWGWWRAVRAAGPRPYYRMPNPYVGDEPPPVDRALDLRGRAGNDAVYRAALLTAVREDPRQIDCWAHLGSDAFERAGGTMSPCPRLWASTRRPSRSPNCRCRRCSVLERAGQPALSPGPARPRTDVVATG</sequence>
<dbReference type="EMBL" id="JAGPYQ010000001">
    <property type="protein sequence ID" value="MBQ0850329.1"/>
    <property type="molecule type" value="Genomic_DNA"/>
</dbReference>
<accession>A0A940Y483</accession>
<feature type="region of interest" description="Disordered" evidence="1">
    <location>
        <begin position="105"/>
        <end position="124"/>
    </location>
</feature>
<name>A0A940Y483_9ACTN</name>
<keyword evidence="3" id="KW-1185">Reference proteome</keyword>
<dbReference type="AlphaFoldDB" id="A0A940Y483"/>
<reference evidence="2 3" key="1">
    <citation type="submission" date="2021-04" db="EMBL/GenBank/DDBJ databases">
        <authorList>
            <person name="Tang X."/>
            <person name="Zhou X."/>
            <person name="Chen X."/>
            <person name="Cernava T."/>
            <person name="Zhang C."/>
        </authorList>
    </citation>
    <scope>NUCLEOTIDE SEQUENCE [LARGE SCALE GENOMIC DNA]</scope>
    <source>
        <strain evidence="2 3">BH-SS-21</strain>
    </source>
</reference>
<evidence type="ECO:0000313" key="2">
    <source>
        <dbReference type="EMBL" id="MBQ0850329.1"/>
    </source>
</evidence>
<dbReference type="Proteomes" id="UP000677413">
    <property type="component" value="Unassembled WGS sequence"/>
</dbReference>
<gene>
    <name evidence="2" type="ORF">J8N05_19265</name>
</gene>
<comment type="caution">
    <text evidence="2">The sequence shown here is derived from an EMBL/GenBank/DDBJ whole genome shotgun (WGS) entry which is preliminary data.</text>
</comment>
<protein>
    <submittedName>
        <fullName evidence="2">Uncharacterized protein</fullName>
    </submittedName>
</protein>
<evidence type="ECO:0000313" key="3">
    <source>
        <dbReference type="Proteomes" id="UP000677413"/>
    </source>
</evidence>
<evidence type="ECO:0000256" key="1">
    <source>
        <dbReference type="SAM" id="MobiDB-lite"/>
    </source>
</evidence>
<feature type="region of interest" description="Disordered" evidence="1">
    <location>
        <begin position="244"/>
        <end position="264"/>
    </location>
</feature>